<feature type="region of interest" description="Disordered" evidence="7">
    <location>
        <begin position="38"/>
        <end position="63"/>
    </location>
</feature>
<dbReference type="PANTHER" id="PTHR24324">
    <property type="entry name" value="HOMEOBOX PROTEIN HHEX"/>
    <property type="match status" value="1"/>
</dbReference>
<dbReference type="InterPro" id="IPR051000">
    <property type="entry name" value="Homeobox_DNA-bind_prot"/>
</dbReference>
<comment type="subcellular location">
    <subcellularLocation>
        <location evidence="1 5 6">Nucleus</location>
    </subcellularLocation>
</comment>
<dbReference type="InterPro" id="IPR001356">
    <property type="entry name" value="HD"/>
</dbReference>
<dbReference type="EMBL" id="JAEPRA010000001">
    <property type="protein sequence ID" value="KAG2188769.1"/>
    <property type="molecule type" value="Genomic_DNA"/>
</dbReference>
<accession>A0A8H7US03</accession>
<dbReference type="Gene3D" id="1.10.10.60">
    <property type="entry name" value="Homeodomain-like"/>
    <property type="match status" value="1"/>
</dbReference>
<evidence type="ECO:0000256" key="6">
    <source>
        <dbReference type="RuleBase" id="RU000682"/>
    </source>
</evidence>
<reference evidence="9" key="1">
    <citation type="submission" date="2020-12" db="EMBL/GenBank/DDBJ databases">
        <title>Metabolic potential, ecology and presence of endohyphal bacteria is reflected in genomic diversity of Mucoromycotina.</title>
        <authorList>
            <person name="Muszewska A."/>
            <person name="Okrasinska A."/>
            <person name="Steczkiewicz K."/>
            <person name="Drgas O."/>
            <person name="Orlowska M."/>
            <person name="Perlinska-Lenart U."/>
            <person name="Aleksandrzak-Piekarczyk T."/>
            <person name="Szatraj K."/>
            <person name="Zielenkiewicz U."/>
            <person name="Pilsyk S."/>
            <person name="Malc E."/>
            <person name="Mieczkowski P."/>
            <person name="Kruszewska J.S."/>
            <person name="Biernat P."/>
            <person name="Pawlowska J."/>
        </authorList>
    </citation>
    <scope>NUCLEOTIDE SEQUENCE</scope>
    <source>
        <strain evidence="9">WA0000051536</strain>
    </source>
</reference>
<name>A0A8H7US03_9FUNG</name>
<evidence type="ECO:0000256" key="2">
    <source>
        <dbReference type="ARBA" id="ARBA00023125"/>
    </source>
</evidence>
<evidence type="ECO:0000256" key="4">
    <source>
        <dbReference type="ARBA" id="ARBA00023242"/>
    </source>
</evidence>
<keyword evidence="10" id="KW-1185">Reference proteome</keyword>
<comment type="caution">
    <text evidence="9">The sequence shown here is derived from an EMBL/GenBank/DDBJ whole genome shotgun (WGS) entry which is preliminary data.</text>
</comment>
<sequence length="230" mass="26486">MESLSTRRQFNHEGPQGRHALNIANLLCTADEYEQPFKLPNIPVPPSPQSESATSSPGTPVHEYLEPTLFQPTTSAPGIYRHTMLPFRPELTRSLSLPPPSSISLPSIVDMDLDHGDDYKFHNKRSSLESPYEYDPPFRGELFGDADAIRYSQILKAKRKRANAYQLDALNRVFEQTFFPSTELRAELGKQLGMSPRTVQIWFQNKRQSIRTRQRVASERQQQYMTRRYT</sequence>
<keyword evidence="4 5" id="KW-0539">Nucleus</keyword>
<proteinExistence type="predicted"/>
<dbReference type="InterPro" id="IPR009057">
    <property type="entry name" value="Homeodomain-like_sf"/>
</dbReference>
<dbReference type="OrthoDB" id="6159439at2759"/>
<evidence type="ECO:0000313" key="9">
    <source>
        <dbReference type="EMBL" id="KAG2188769.1"/>
    </source>
</evidence>
<dbReference type="SMART" id="SM00389">
    <property type="entry name" value="HOX"/>
    <property type="match status" value="1"/>
</dbReference>
<dbReference type="Pfam" id="PF00046">
    <property type="entry name" value="Homeodomain"/>
    <property type="match status" value="1"/>
</dbReference>
<keyword evidence="3 5" id="KW-0371">Homeobox</keyword>
<dbReference type="AlphaFoldDB" id="A0A8H7US03"/>
<evidence type="ECO:0000259" key="8">
    <source>
        <dbReference type="PROSITE" id="PS50071"/>
    </source>
</evidence>
<dbReference type="GO" id="GO:0030154">
    <property type="term" value="P:cell differentiation"/>
    <property type="evidence" value="ECO:0007669"/>
    <property type="project" value="TreeGrafter"/>
</dbReference>
<dbReference type="CDD" id="cd00086">
    <property type="entry name" value="homeodomain"/>
    <property type="match status" value="1"/>
</dbReference>
<dbReference type="GO" id="GO:0000978">
    <property type="term" value="F:RNA polymerase II cis-regulatory region sequence-specific DNA binding"/>
    <property type="evidence" value="ECO:0007669"/>
    <property type="project" value="TreeGrafter"/>
</dbReference>
<feature type="DNA-binding region" description="Homeobox" evidence="5">
    <location>
        <begin position="155"/>
        <end position="214"/>
    </location>
</feature>
<dbReference type="PROSITE" id="PS50071">
    <property type="entry name" value="HOMEOBOX_2"/>
    <property type="match status" value="1"/>
</dbReference>
<dbReference type="PANTHER" id="PTHR24324:SF5">
    <property type="entry name" value="HEMATOPOIETICALLY-EXPRESSED HOMEOBOX PROTEIN HHEX"/>
    <property type="match status" value="1"/>
</dbReference>
<feature type="compositionally biased region" description="Polar residues" evidence="7">
    <location>
        <begin position="49"/>
        <end position="58"/>
    </location>
</feature>
<protein>
    <recommendedName>
        <fullName evidence="8">Homeobox domain-containing protein</fullName>
    </recommendedName>
</protein>
<organism evidence="9 10">
    <name type="scientific">Umbelopsis vinacea</name>
    <dbReference type="NCBI Taxonomy" id="44442"/>
    <lineage>
        <taxon>Eukaryota</taxon>
        <taxon>Fungi</taxon>
        <taxon>Fungi incertae sedis</taxon>
        <taxon>Mucoromycota</taxon>
        <taxon>Mucoromycotina</taxon>
        <taxon>Umbelopsidomycetes</taxon>
        <taxon>Umbelopsidales</taxon>
        <taxon>Umbelopsidaceae</taxon>
        <taxon>Umbelopsis</taxon>
    </lineage>
</organism>
<feature type="domain" description="Homeobox" evidence="8">
    <location>
        <begin position="153"/>
        <end position="213"/>
    </location>
</feature>
<evidence type="ECO:0000256" key="1">
    <source>
        <dbReference type="ARBA" id="ARBA00004123"/>
    </source>
</evidence>
<evidence type="ECO:0000313" key="10">
    <source>
        <dbReference type="Proteomes" id="UP000612746"/>
    </source>
</evidence>
<dbReference type="GO" id="GO:0005634">
    <property type="term" value="C:nucleus"/>
    <property type="evidence" value="ECO:0007669"/>
    <property type="project" value="UniProtKB-SubCell"/>
</dbReference>
<evidence type="ECO:0000256" key="3">
    <source>
        <dbReference type="ARBA" id="ARBA00023155"/>
    </source>
</evidence>
<evidence type="ECO:0000256" key="7">
    <source>
        <dbReference type="SAM" id="MobiDB-lite"/>
    </source>
</evidence>
<dbReference type="Proteomes" id="UP000612746">
    <property type="component" value="Unassembled WGS sequence"/>
</dbReference>
<evidence type="ECO:0000256" key="5">
    <source>
        <dbReference type="PROSITE-ProRule" id="PRU00108"/>
    </source>
</evidence>
<gene>
    <name evidence="9" type="ORF">INT44_003908</name>
</gene>
<dbReference type="GO" id="GO:0006357">
    <property type="term" value="P:regulation of transcription by RNA polymerase II"/>
    <property type="evidence" value="ECO:0007669"/>
    <property type="project" value="TreeGrafter"/>
</dbReference>
<keyword evidence="2 5" id="KW-0238">DNA-binding</keyword>
<dbReference type="SUPFAM" id="SSF46689">
    <property type="entry name" value="Homeodomain-like"/>
    <property type="match status" value="1"/>
</dbReference>